<feature type="signal peptide" evidence="1">
    <location>
        <begin position="1"/>
        <end position="19"/>
    </location>
</feature>
<protein>
    <submittedName>
        <fullName evidence="2">Uncharacterized protein</fullName>
    </submittedName>
</protein>
<keyword evidence="1" id="KW-0732">Signal</keyword>
<evidence type="ECO:0000256" key="1">
    <source>
        <dbReference type="SAM" id="SignalP"/>
    </source>
</evidence>
<accession>A0A9N9LTZ3</accession>
<reference evidence="2" key="1">
    <citation type="submission" date="2021-07" db="EMBL/GenBank/DDBJ databases">
        <authorList>
            <person name="Durling M."/>
        </authorList>
    </citation>
    <scope>NUCLEOTIDE SEQUENCE</scope>
</reference>
<dbReference type="AlphaFoldDB" id="A0A9N9LTZ3"/>
<evidence type="ECO:0000313" key="2">
    <source>
        <dbReference type="EMBL" id="CAG8978517.1"/>
    </source>
</evidence>
<feature type="chain" id="PRO_5040403989" evidence="1">
    <location>
        <begin position="20"/>
        <end position="107"/>
    </location>
</feature>
<dbReference type="OrthoDB" id="10305619at2759"/>
<keyword evidence="3" id="KW-1185">Reference proteome</keyword>
<comment type="caution">
    <text evidence="2">The sequence shown here is derived from an EMBL/GenBank/DDBJ whole genome shotgun (WGS) entry which is preliminary data.</text>
</comment>
<organism evidence="2 3">
    <name type="scientific">Hymenoscyphus albidus</name>
    <dbReference type="NCBI Taxonomy" id="595503"/>
    <lineage>
        <taxon>Eukaryota</taxon>
        <taxon>Fungi</taxon>
        <taxon>Dikarya</taxon>
        <taxon>Ascomycota</taxon>
        <taxon>Pezizomycotina</taxon>
        <taxon>Leotiomycetes</taxon>
        <taxon>Helotiales</taxon>
        <taxon>Helotiaceae</taxon>
        <taxon>Hymenoscyphus</taxon>
    </lineage>
</organism>
<sequence>MQIAAILTTMSYLATSVVAIQWWFEEDGTAYPDGGTISQGKQCTGWVFCGDYIPSALGSHGLVIPRDGCEQFNVFKNGAYDIVRCNARYTGDKGVSVHLTSDADLLC</sequence>
<evidence type="ECO:0000313" key="3">
    <source>
        <dbReference type="Proteomes" id="UP000701801"/>
    </source>
</evidence>
<proteinExistence type="predicted"/>
<dbReference type="Proteomes" id="UP000701801">
    <property type="component" value="Unassembled WGS sequence"/>
</dbReference>
<name>A0A9N9LTZ3_9HELO</name>
<gene>
    <name evidence="2" type="ORF">HYALB_00010060</name>
</gene>
<dbReference type="EMBL" id="CAJVRM010000263">
    <property type="protein sequence ID" value="CAG8978517.1"/>
    <property type="molecule type" value="Genomic_DNA"/>
</dbReference>